<dbReference type="NCBIfam" id="NF040606">
    <property type="entry name" value="CytoC_perox"/>
    <property type="match status" value="1"/>
</dbReference>
<keyword evidence="8" id="KW-1185">Reference proteome</keyword>
<protein>
    <recommendedName>
        <fullName evidence="6">Cytochrome c domain-containing protein</fullName>
    </recommendedName>
</protein>
<dbReference type="GO" id="GO:0046872">
    <property type="term" value="F:metal ion binding"/>
    <property type="evidence" value="ECO:0007669"/>
    <property type="project" value="UniProtKB-KW"/>
</dbReference>
<keyword evidence="2 4" id="KW-0479">Metal-binding</keyword>
<dbReference type="GO" id="GO:0004130">
    <property type="term" value="F:cytochrome-c peroxidase activity"/>
    <property type="evidence" value="ECO:0007669"/>
    <property type="project" value="TreeGrafter"/>
</dbReference>
<gene>
    <name evidence="7" type="ORF">FEV53_10140</name>
</gene>
<dbReference type="RefSeq" id="WP_142834701.1">
    <property type="nucleotide sequence ID" value="NZ_VFSV01000014.1"/>
</dbReference>
<dbReference type="InterPro" id="IPR047758">
    <property type="entry name" value="CytoC_perox"/>
</dbReference>
<dbReference type="AlphaFoldDB" id="A0A547Q2M9"/>
<evidence type="ECO:0000256" key="4">
    <source>
        <dbReference type="PROSITE-ProRule" id="PRU00433"/>
    </source>
</evidence>
<comment type="caution">
    <text evidence="7">The sequence shown here is derived from an EMBL/GenBank/DDBJ whole genome shotgun (WGS) entry which is preliminary data.</text>
</comment>
<dbReference type="Pfam" id="PF21419">
    <property type="entry name" value="RoxA-like_Cyt-c"/>
    <property type="match status" value="1"/>
</dbReference>
<dbReference type="OrthoDB" id="417271at2"/>
<proteinExistence type="predicted"/>
<dbReference type="Proteomes" id="UP000318590">
    <property type="component" value="Unassembled WGS sequence"/>
</dbReference>
<dbReference type="PANTHER" id="PTHR30600">
    <property type="entry name" value="CYTOCHROME C PEROXIDASE-RELATED"/>
    <property type="match status" value="1"/>
</dbReference>
<evidence type="ECO:0000259" key="6">
    <source>
        <dbReference type="PROSITE" id="PS51007"/>
    </source>
</evidence>
<dbReference type="PANTHER" id="PTHR30600:SF9">
    <property type="entry name" value="BLR7738 PROTEIN"/>
    <property type="match status" value="1"/>
</dbReference>
<keyword evidence="3 4" id="KW-0408">Iron</keyword>
<sequence length="616" mass="68196">MAAVAVIGAPAFAESHAEGDLIFLDQGWTEEQRQFYYHGSQGTAMLPLAFWKGLEQADSDGLFSDPDYYHSLGLLKGEQSDEFNPEGLPVGLALNRVEDGVFKGDWVGLTCSSCHSAELYYEGKTIRIDGGSNHIYSMPRFTDEVRKATHATLDDEAKFDRFYERVKDAANGMSKDEVREELKQASVYIDYFVDRVAGSPHDLGPGRMDAVTQIPNTIDAVYPEVPENVEMGMSPTKSPFVWNAPQSAWVQWGGILHRPITRNLGESLGAMVRVNMDPDEGELFESTVTLREQHQLEVDIRELEAPQWPAEVFGEIDQDLAAKGKELVAENCSSCHTSYPYRWSPERMKGKRFVENGMVPLAYMGTDPMWWASPTADPRPGKWTGLMQEHMPNKEKAASSGDIQVVLKTGVIDKYISELNLTEDEWLAWNNYSDPSDGLTEEGAPTIPTYKAAPLEGMWATGPFLHNGAIPTIYELLLPASERQEKWVQGREFDPKKLGVVTEEGSGDYTFDTTLVGMSNAGHSFEDAPLGRGVVGRALSEEERYAIIEYLKTLPNGPNQEAPYGGPEGEFDDAWADGSNYFNAVKPSGYFNGQGEAPKGYVSTGEVTGEDEPTKK</sequence>
<dbReference type="GO" id="GO:0020037">
    <property type="term" value="F:heme binding"/>
    <property type="evidence" value="ECO:0007669"/>
    <property type="project" value="InterPro"/>
</dbReference>
<feature type="region of interest" description="Disordered" evidence="5">
    <location>
        <begin position="593"/>
        <end position="616"/>
    </location>
</feature>
<evidence type="ECO:0000313" key="7">
    <source>
        <dbReference type="EMBL" id="TRD20647.1"/>
    </source>
</evidence>
<dbReference type="Gene3D" id="1.10.760.10">
    <property type="entry name" value="Cytochrome c-like domain"/>
    <property type="match status" value="1"/>
</dbReference>
<organism evidence="7 8">
    <name type="scientific">Palleronia caenipelagi</name>
    <dbReference type="NCBI Taxonomy" id="2489174"/>
    <lineage>
        <taxon>Bacteria</taxon>
        <taxon>Pseudomonadati</taxon>
        <taxon>Pseudomonadota</taxon>
        <taxon>Alphaproteobacteria</taxon>
        <taxon>Rhodobacterales</taxon>
        <taxon>Roseobacteraceae</taxon>
        <taxon>Palleronia</taxon>
    </lineage>
</organism>
<dbReference type="EMBL" id="VFSV01000014">
    <property type="protein sequence ID" value="TRD20647.1"/>
    <property type="molecule type" value="Genomic_DNA"/>
</dbReference>
<dbReference type="InterPro" id="IPR051395">
    <property type="entry name" value="Cytochrome_c_Peroxidase/MauG"/>
</dbReference>
<evidence type="ECO:0000256" key="3">
    <source>
        <dbReference type="ARBA" id="ARBA00023004"/>
    </source>
</evidence>
<dbReference type="InterPro" id="IPR036909">
    <property type="entry name" value="Cyt_c-like_dom_sf"/>
</dbReference>
<keyword evidence="1 4" id="KW-0349">Heme</keyword>
<name>A0A547Q2M9_9RHOB</name>
<evidence type="ECO:0000256" key="2">
    <source>
        <dbReference type="ARBA" id="ARBA00022723"/>
    </source>
</evidence>
<dbReference type="SUPFAM" id="SSF46626">
    <property type="entry name" value="Cytochrome c"/>
    <property type="match status" value="1"/>
</dbReference>
<reference evidence="7 8" key="1">
    <citation type="submission" date="2019-06" db="EMBL/GenBank/DDBJ databases">
        <title>Paenimaribius caenipelagi gen. nov., sp. nov., isolated from a tidal flat.</title>
        <authorList>
            <person name="Yoon J.-H."/>
        </authorList>
    </citation>
    <scope>NUCLEOTIDE SEQUENCE [LARGE SCALE GENOMIC DNA]</scope>
    <source>
        <strain evidence="7 8">JBTF-M29</strain>
    </source>
</reference>
<dbReference type="InterPro" id="IPR009056">
    <property type="entry name" value="Cyt_c-like_dom"/>
</dbReference>
<evidence type="ECO:0000256" key="5">
    <source>
        <dbReference type="SAM" id="MobiDB-lite"/>
    </source>
</evidence>
<dbReference type="PROSITE" id="PS51007">
    <property type="entry name" value="CYTC"/>
    <property type="match status" value="1"/>
</dbReference>
<evidence type="ECO:0000256" key="1">
    <source>
        <dbReference type="ARBA" id="ARBA00022617"/>
    </source>
</evidence>
<feature type="domain" description="Cytochrome c" evidence="6">
    <location>
        <begin position="319"/>
        <end position="555"/>
    </location>
</feature>
<accession>A0A547Q2M9</accession>
<evidence type="ECO:0000313" key="8">
    <source>
        <dbReference type="Proteomes" id="UP000318590"/>
    </source>
</evidence>
<dbReference type="GO" id="GO:0009055">
    <property type="term" value="F:electron transfer activity"/>
    <property type="evidence" value="ECO:0007669"/>
    <property type="project" value="InterPro"/>
</dbReference>